<evidence type="ECO:0000313" key="3">
    <source>
        <dbReference type="EMBL" id="MDT2966119.1"/>
    </source>
</evidence>
<evidence type="ECO:0000313" key="4">
    <source>
        <dbReference type="Proteomes" id="UP001268896"/>
    </source>
</evidence>
<feature type="region of interest" description="Disordered" evidence="1">
    <location>
        <begin position="230"/>
        <end position="284"/>
    </location>
</feature>
<dbReference type="Proteomes" id="UP001268896">
    <property type="component" value="Unassembled WGS sequence"/>
</dbReference>
<feature type="chain" id="PRO_5043510772" description="Novel toxin 21 domain-containing protein" evidence="2">
    <location>
        <begin position="22"/>
        <end position="284"/>
    </location>
</feature>
<evidence type="ECO:0008006" key="5">
    <source>
        <dbReference type="Google" id="ProtNLM"/>
    </source>
</evidence>
<dbReference type="RefSeq" id="WP_311904614.1">
    <property type="nucleotide sequence ID" value="NZ_JARQDV010000018.1"/>
</dbReference>
<evidence type="ECO:0000256" key="2">
    <source>
        <dbReference type="SAM" id="SignalP"/>
    </source>
</evidence>
<comment type="caution">
    <text evidence="3">The sequence shown here is derived from an EMBL/GenBank/DDBJ whole genome shotgun (WGS) entry which is preliminary data.</text>
</comment>
<keyword evidence="2" id="KW-0732">Signal</keyword>
<reference evidence="3" key="1">
    <citation type="submission" date="2023-03" db="EMBL/GenBank/DDBJ databases">
        <authorList>
            <person name="Shen W."/>
            <person name="Cai J."/>
        </authorList>
    </citation>
    <scope>NUCLEOTIDE SEQUENCE</scope>
    <source>
        <strain evidence="3">K72-2</strain>
    </source>
</reference>
<evidence type="ECO:0000256" key="1">
    <source>
        <dbReference type="SAM" id="MobiDB-lite"/>
    </source>
</evidence>
<proteinExistence type="predicted"/>
<feature type="compositionally biased region" description="Basic and acidic residues" evidence="1">
    <location>
        <begin position="242"/>
        <end position="267"/>
    </location>
</feature>
<dbReference type="AlphaFoldDB" id="A0AAW8UWK6"/>
<feature type="signal peptide" evidence="2">
    <location>
        <begin position="1"/>
        <end position="21"/>
    </location>
</feature>
<name>A0AAW8UWK6_ENTCA</name>
<gene>
    <name evidence="3" type="ORF">P7I32_16180</name>
</gene>
<dbReference type="EMBL" id="JARQDV010000018">
    <property type="protein sequence ID" value="MDT2966119.1"/>
    <property type="molecule type" value="Genomic_DNA"/>
</dbReference>
<sequence>MKKAVRVFLAVLLPWSIIVGTGESVVAAADQKIVSQESSNQVEETLPDPIDENLNEEALTAFVSEQIDDGTEIEFTEEGVYINGNFYTPEEFDHLLESIEEPTDLSIGILADSTSNSAQSRAFFIPAVGWASVWVYGVPGVGQIAVVATAAVGVTVGTYILGKAIIKSGHWAYNKIRSHVNSKPRPKTKKKVQYNYSKSVTKQEYTSYTYGIPKSLLDGTGRVKLKNMNQKVHRKGAPPAWRDPKTGYTKEKDMSGHAGKEWKIRDKSGKRKASTDGNGKIISK</sequence>
<organism evidence="3 4">
    <name type="scientific">Enterococcus casseliflavus</name>
    <name type="common">Enterococcus flavescens</name>
    <dbReference type="NCBI Taxonomy" id="37734"/>
    <lineage>
        <taxon>Bacteria</taxon>
        <taxon>Bacillati</taxon>
        <taxon>Bacillota</taxon>
        <taxon>Bacilli</taxon>
        <taxon>Lactobacillales</taxon>
        <taxon>Enterococcaceae</taxon>
        <taxon>Enterococcus</taxon>
    </lineage>
</organism>
<accession>A0AAW8UWK6</accession>
<protein>
    <recommendedName>
        <fullName evidence="5">Novel toxin 21 domain-containing protein</fullName>
    </recommendedName>
</protein>